<dbReference type="OrthoDB" id="1904892at2759"/>
<protein>
    <submittedName>
        <fullName evidence="1">Uncharacterized protein</fullName>
    </submittedName>
</protein>
<comment type="caution">
    <text evidence="1">The sequence shown here is derived from an EMBL/GenBank/DDBJ whole genome shotgun (WGS) entry which is preliminary data.</text>
</comment>
<dbReference type="PANTHER" id="PTHR47926">
    <property type="entry name" value="PENTATRICOPEPTIDE REPEAT-CONTAINING PROTEIN"/>
    <property type="match status" value="1"/>
</dbReference>
<name>A0A8J4V663_9ROSI</name>
<dbReference type="Proteomes" id="UP000737018">
    <property type="component" value="Unassembled WGS sequence"/>
</dbReference>
<sequence length="217" mass="24299">MVVRGFRPDNKSWRPFLNPVFPALSAIKLGKALHGHIVKRVIFITTTYLKLYLTCGEEKPNLITIVTTLPVCACLLNMDSRKSTLMLVCNDAHAVFTSINHKDVLWNAIITGFAENKFIIDAFKMLKGPIEPNYVTIANILPVCASIDKNVPYCFVESPGPVTFVSILPACAQLQNLQKFFLLLNMLQELQKRGMKPDAVTFMSLLLLWSVGMPQMV</sequence>
<dbReference type="EMBL" id="JRKL02005667">
    <property type="protein sequence ID" value="KAF3950113.1"/>
    <property type="molecule type" value="Genomic_DNA"/>
</dbReference>
<dbReference type="Gene3D" id="1.25.40.10">
    <property type="entry name" value="Tetratricopeptide repeat domain"/>
    <property type="match status" value="1"/>
</dbReference>
<organism evidence="1 2">
    <name type="scientific">Castanea mollissima</name>
    <name type="common">Chinese chestnut</name>
    <dbReference type="NCBI Taxonomy" id="60419"/>
    <lineage>
        <taxon>Eukaryota</taxon>
        <taxon>Viridiplantae</taxon>
        <taxon>Streptophyta</taxon>
        <taxon>Embryophyta</taxon>
        <taxon>Tracheophyta</taxon>
        <taxon>Spermatophyta</taxon>
        <taxon>Magnoliopsida</taxon>
        <taxon>eudicotyledons</taxon>
        <taxon>Gunneridae</taxon>
        <taxon>Pentapetalae</taxon>
        <taxon>rosids</taxon>
        <taxon>fabids</taxon>
        <taxon>Fagales</taxon>
        <taxon>Fagaceae</taxon>
        <taxon>Castanea</taxon>
    </lineage>
</organism>
<evidence type="ECO:0000313" key="2">
    <source>
        <dbReference type="Proteomes" id="UP000737018"/>
    </source>
</evidence>
<dbReference type="InterPro" id="IPR046960">
    <property type="entry name" value="PPR_At4g14850-like_plant"/>
</dbReference>
<keyword evidence="2" id="KW-1185">Reference proteome</keyword>
<dbReference type="InterPro" id="IPR011990">
    <property type="entry name" value="TPR-like_helical_dom_sf"/>
</dbReference>
<accession>A0A8J4V663</accession>
<dbReference type="GO" id="GO:0009451">
    <property type="term" value="P:RNA modification"/>
    <property type="evidence" value="ECO:0007669"/>
    <property type="project" value="InterPro"/>
</dbReference>
<proteinExistence type="predicted"/>
<evidence type="ECO:0000313" key="1">
    <source>
        <dbReference type="EMBL" id="KAF3950113.1"/>
    </source>
</evidence>
<dbReference type="AlphaFoldDB" id="A0A8J4V663"/>
<reference evidence="1" key="1">
    <citation type="submission" date="2020-03" db="EMBL/GenBank/DDBJ databases">
        <title>Castanea mollissima Vanexum genome sequencing.</title>
        <authorList>
            <person name="Staton M."/>
        </authorList>
    </citation>
    <scope>NUCLEOTIDE SEQUENCE</scope>
    <source>
        <tissue evidence="1">Leaf</tissue>
    </source>
</reference>
<gene>
    <name evidence="1" type="ORF">CMV_024092</name>
</gene>
<dbReference type="GO" id="GO:0003723">
    <property type="term" value="F:RNA binding"/>
    <property type="evidence" value="ECO:0007669"/>
    <property type="project" value="InterPro"/>
</dbReference>